<dbReference type="PROSITE" id="PS50090">
    <property type="entry name" value="MYB_LIKE"/>
    <property type="match status" value="3"/>
</dbReference>
<accession>A0A8S1S654</accession>
<sequence>MSCDEDFIFDPQNDDQLCFIQGNQFLDDLLDQNNQLKFECEQLGDMKYNRGNSFSFQEEFNDISDNLEAVQRLSSTNNFAIEFDSSLIKEKQIFNNQYKLEDCTCESRSRSREIEKNTGKIKKWTQDENDLLANLYYQFNGDWQRIVERMSGRTMAQCKQYWQRKHKPEQPQKSKWTPEEDQLILDNINKEENNWAVIATILKNKTGKQIRERYINKLRSDIVDVKKQPWSDQEDQKLLQLYNQLGSKWAQIARHFFGRSDLQIKNRTNKLLKTQSGTQLQQEKPKLQVQDLNLDGYLEIDKTCEKSQNKPKFEFPQYNSQTVSSQLIQ</sequence>
<dbReference type="InterPro" id="IPR017930">
    <property type="entry name" value="Myb_dom"/>
</dbReference>
<dbReference type="Proteomes" id="UP000683925">
    <property type="component" value="Unassembled WGS sequence"/>
</dbReference>
<dbReference type="PANTHER" id="PTHR45614">
    <property type="entry name" value="MYB PROTEIN-RELATED"/>
    <property type="match status" value="1"/>
</dbReference>
<dbReference type="OMA" id="PQKSKWT"/>
<feature type="domain" description="Myb-like" evidence="1">
    <location>
        <begin position="168"/>
        <end position="218"/>
    </location>
</feature>
<dbReference type="OrthoDB" id="2143914at2759"/>
<feature type="domain" description="HTH myb-type" evidence="2">
    <location>
        <begin position="116"/>
        <end position="170"/>
    </location>
</feature>
<evidence type="ECO:0000259" key="1">
    <source>
        <dbReference type="PROSITE" id="PS50090"/>
    </source>
</evidence>
<evidence type="ECO:0000313" key="3">
    <source>
        <dbReference type="EMBL" id="CAD8134549.1"/>
    </source>
</evidence>
<evidence type="ECO:0000313" key="4">
    <source>
        <dbReference type="Proteomes" id="UP000683925"/>
    </source>
</evidence>
<dbReference type="CDD" id="cd00167">
    <property type="entry name" value="SANT"/>
    <property type="match status" value="3"/>
</dbReference>
<gene>
    <name evidence="3" type="ORF">POCTA_138.1.T0050488</name>
</gene>
<evidence type="ECO:0008006" key="5">
    <source>
        <dbReference type="Google" id="ProtNLM"/>
    </source>
</evidence>
<feature type="domain" description="HTH myb-type" evidence="2">
    <location>
        <begin position="222"/>
        <end position="276"/>
    </location>
</feature>
<feature type="domain" description="Myb-like" evidence="1">
    <location>
        <begin position="123"/>
        <end position="166"/>
    </location>
</feature>
<reference evidence="3" key="1">
    <citation type="submission" date="2021-01" db="EMBL/GenBank/DDBJ databases">
        <authorList>
            <consortium name="Genoscope - CEA"/>
            <person name="William W."/>
        </authorList>
    </citation>
    <scope>NUCLEOTIDE SEQUENCE</scope>
</reference>
<dbReference type="Pfam" id="PF00249">
    <property type="entry name" value="Myb_DNA-binding"/>
    <property type="match status" value="1"/>
</dbReference>
<dbReference type="GO" id="GO:0000978">
    <property type="term" value="F:RNA polymerase II cis-regulatory region sequence-specific DNA binding"/>
    <property type="evidence" value="ECO:0007669"/>
    <property type="project" value="TreeGrafter"/>
</dbReference>
<feature type="domain" description="Myb-like" evidence="1">
    <location>
        <begin position="222"/>
        <end position="272"/>
    </location>
</feature>
<feature type="domain" description="HTH myb-type" evidence="2">
    <location>
        <begin position="172"/>
        <end position="219"/>
    </location>
</feature>
<dbReference type="PROSITE" id="PS51294">
    <property type="entry name" value="HTH_MYB"/>
    <property type="match status" value="3"/>
</dbReference>
<dbReference type="InterPro" id="IPR001005">
    <property type="entry name" value="SANT/Myb"/>
</dbReference>
<evidence type="ECO:0000259" key="2">
    <source>
        <dbReference type="PROSITE" id="PS51294"/>
    </source>
</evidence>
<dbReference type="InterPro" id="IPR050560">
    <property type="entry name" value="MYB_TF"/>
</dbReference>
<dbReference type="SMART" id="SM00717">
    <property type="entry name" value="SANT"/>
    <property type="match status" value="3"/>
</dbReference>
<dbReference type="Pfam" id="PF13921">
    <property type="entry name" value="Myb_DNA-bind_6"/>
    <property type="match status" value="1"/>
</dbReference>
<keyword evidence="4" id="KW-1185">Reference proteome</keyword>
<name>A0A8S1S654_PAROT</name>
<dbReference type="EMBL" id="CAJJDP010000004">
    <property type="protein sequence ID" value="CAD8134549.1"/>
    <property type="molecule type" value="Genomic_DNA"/>
</dbReference>
<dbReference type="PANTHER" id="PTHR45614:SF253">
    <property type="entry name" value="CHROMOSOME UNDETERMINED SCAFFOLD_38, WHOLE GENOME SHOTGUN SEQUENCE"/>
    <property type="match status" value="1"/>
</dbReference>
<proteinExistence type="predicted"/>
<dbReference type="AlphaFoldDB" id="A0A8S1S654"/>
<comment type="caution">
    <text evidence="3">The sequence shown here is derived from an EMBL/GenBank/DDBJ whole genome shotgun (WGS) entry which is preliminary data.</text>
</comment>
<dbReference type="GO" id="GO:0000981">
    <property type="term" value="F:DNA-binding transcription factor activity, RNA polymerase II-specific"/>
    <property type="evidence" value="ECO:0007669"/>
    <property type="project" value="TreeGrafter"/>
</dbReference>
<dbReference type="GO" id="GO:0005634">
    <property type="term" value="C:nucleus"/>
    <property type="evidence" value="ECO:0007669"/>
    <property type="project" value="TreeGrafter"/>
</dbReference>
<organism evidence="3 4">
    <name type="scientific">Paramecium octaurelia</name>
    <dbReference type="NCBI Taxonomy" id="43137"/>
    <lineage>
        <taxon>Eukaryota</taxon>
        <taxon>Sar</taxon>
        <taxon>Alveolata</taxon>
        <taxon>Ciliophora</taxon>
        <taxon>Intramacronucleata</taxon>
        <taxon>Oligohymenophorea</taxon>
        <taxon>Peniculida</taxon>
        <taxon>Parameciidae</taxon>
        <taxon>Paramecium</taxon>
    </lineage>
</organism>
<protein>
    <recommendedName>
        <fullName evidence="5">Myb-like DNA-binding domain containing protein</fullName>
    </recommendedName>
</protein>